<dbReference type="EMBL" id="AP018049">
    <property type="protein sequence ID" value="BBA28433.1"/>
    <property type="molecule type" value="Genomic_DNA"/>
</dbReference>
<dbReference type="RefSeq" id="WP_120173675.1">
    <property type="nucleotide sequence ID" value="NZ_AP018049.1"/>
</dbReference>
<evidence type="ECO:0000313" key="2">
    <source>
        <dbReference type="EMBL" id="BBA28433.1"/>
    </source>
</evidence>
<dbReference type="Gene3D" id="3.40.1580.10">
    <property type="entry name" value="SMI1/KNR4-like"/>
    <property type="match status" value="1"/>
</dbReference>
<protein>
    <recommendedName>
        <fullName evidence="1">Knr4/Smi1-like domain-containing protein</fullName>
    </recommendedName>
</protein>
<name>A0A250KKX2_9BACT</name>
<dbReference type="InterPro" id="IPR018958">
    <property type="entry name" value="Knr4/Smi1-like_dom"/>
</dbReference>
<dbReference type="Pfam" id="PF09346">
    <property type="entry name" value="SMI1_KNR4"/>
    <property type="match status" value="1"/>
</dbReference>
<accession>A0A250KKX2</accession>
<dbReference type="AlphaFoldDB" id="A0A250KKX2"/>
<dbReference type="InterPro" id="IPR037883">
    <property type="entry name" value="Knr4/Smi1-like_sf"/>
</dbReference>
<dbReference type="SUPFAM" id="SSF160631">
    <property type="entry name" value="SMI1/KNR4-like"/>
    <property type="match status" value="1"/>
</dbReference>
<evidence type="ECO:0000313" key="3">
    <source>
        <dbReference type="Proteomes" id="UP000267517"/>
    </source>
</evidence>
<feature type="domain" description="Knr4/Smi1-like" evidence="1">
    <location>
        <begin position="11"/>
        <end position="136"/>
    </location>
</feature>
<reference evidence="2 3" key="1">
    <citation type="submission" date="2017-05" db="EMBL/GenBank/DDBJ databases">
        <title>whole genome sequence of Prevotella melaninogenica GAI 07411.</title>
        <authorList>
            <person name="Kondo Y."/>
            <person name="Hoshino T."/>
        </authorList>
    </citation>
    <scope>NUCLEOTIDE SEQUENCE [LARGE SCALE GENOMIC DNA]</scope>
    <source>
        <strain evidence="2 3">GAI 07411</strain>
    </source>
</reference>
<dbReference type="OrthoDB" id="6637351at2"/>
<evidence type="ECO:0000259" key="1">
    <source>
        <dbReference type="SMART" id="SM00860"/>
    </source>
</evidence>
<gene>
    <name evidence="2" type="ORF">PMEL1_00335</name>
</gene>
<organism evidence="2 3">
    <name type="scientific">Prevotella melaninogenica</name>
    <dbReference type="NCBI Taxonomy" id="28132"/>
    <lineage>
        <taxon>Bacteria</taxon>
        <taxon>Pseudomonadati</taxon>
        <taxon>Bacteroidota</taxon>
        <taxon>Bacteroidia</taxon>
        <taxon>Bacteroidales</taxon>
        <taxon>Prevotellaceae</taxon>
        <taxon>Prevotella</taxon>
    </lineage>
</organism>
<dbReference type="Proteomes" id="UP000267517">
    <property type="component" value="Chromosome I"/>
</dbReference>
<sequence length="138" mass="16331">MEFEQSEQQLIITELITFEKSFSRNIPIDFKEHYLKYNGGYPPYENVKGLQNIFTINGFYPIKYGRLPIEKIIKDYKNSGIDFIDKIPFAYDNGGNIYLISIETNTYGYIYILEVDFLEEKNYILVSKSFSDFLNSFY</sequence>
<dbReference type="SMART" id="SM00860">
    <property type="entry name" value="SMI1_KNR4"/>
    <property type="match status" value="1"/>
</dbReference>
<proteinExistence type="predicted"/>